<feature type="domain" description="RES" evidence="1">
    <location>
        <begin position="85"/>
        <end position="216"/>
    </location>
</feature>
<keyword evidence="3" id="KW-1185">Reference proteome</keyword>
<dbReference type="RefSeq" id="WP_254684032.1">
    <property type="nucleotide sequence ID" value="NZ_CP010603.1"/>
</dbReference>
<evidence type="ECO:0000313" key="3">
    <source>
        <dbReference type="Proteomes" id="UP000236536"/>
    </source>
</evidence>
<reference evidence="2 3" key="1">
    <citation type="journal article" date="2017" name="Genome Biol. Evol.">
        <title>Trajectories and Drivers of Genome Evolution in Surface-Associated Marine Phaeobacter.</title>
        <authorList>
            <person name="Freese H.M."/>
            <person name="Sikorski J."/>
            <person name="Bunk B."/>
            <person name="Scheuner C."/>
            <person name="Meier-Kolthoff J.P."/>
            <person name="Sproer C."/>
            <person name="Gram L."/>
            <person name="Overmann J."/>
        </authorList>
    </citation>
    <scope>NUCLEOTIDE SEQUENCE [LARGE SCALE GENOMIC DNA]</scope>
    <source>
        <strain evidence="2 3">P66</strain>
    </source>
</reference>
<dbReference type="InterPro" id="IPR014914">
    <property type="entry name" value="RES_dom"/>
</dbReference>
<reference evidence="2 3" key="2">
    <citation type="journal article" date="2017" name="Int. J. Syst. Evol. Microbiol.">
        <title>Adaptation of Surface-Associated Bacteria to the Open Ocean: A Genomically Distinct Subpopulation of Phaeobacter gallaeciensis Colonizes Pacific Mesozooplankton.</title>
        <authorList>
            <person name="Freese H.M."/>
            <person name="Methner A."/>
            <person name="Overmann J."/>
        </authorList>
    </citation>
    <scope>NUCLEOTIDE SEQUENCE [LARGE SCALE GENOMIC DNA]</scope>
    <source>
        <strain evidence="2 3">P66</strain>
    </source>
</reference>
<geneLocation type="plasmid" evidence="2 3">
    <name>pP66_d</name>
</geneLocation>
<dbReference type="SMART" id="SM00953">
    <property type="entry name" value="RES"/>
    <property type="match status" value="1"/>
</dbReference>
<dbReference type="Proteomes" id="UP000236536">
    <property type="component" value="Plasmid pP66_d"/>
</dbReference>
<protein>
    <submittedName>
        <fullName evidence="2">RES domain protein</fullName>
    </submittedName>
</protein>
<dbReference type="EMBL" id="CP010709">
    <property type="protein sequence ID" value="AUQ97106.1"/>
    <property type="molecule type" value="Genomic_DNA"/>
</dbReference>
<gene>
    <name evidence="2" type="ORF">PhaeoP66_04380</name>
</gene>
<dbReference type="Pfam" id="PF08808">
    <property type="entry name" value="RES"/>
    <property type="match status" value="1"/>
</dbReference>
<evidence type="ECO:0000259" key="1">
    <source>
        <dbReference type="SMART" id="SM00953"/>
    </source>
</evidence>
<keyword evidence="2" id="KW-0614">Plasmid</keyword>
<organism evidence="2 3">
    <name type="scientific">Phaeobacter inhibens</name>
    <dbReference type="NCBI Taxonomy" id="221822"/>
    <lineage>
        <taxon>Bacteria</taxon>
        <taxon>Pseudomonadati</taxon>
        <taxon>Pseudomonadota</taxon>
        <taxon>Alphaproteobacteria</taxon>
        <taxon>Rhodobacterales</taxon>
        <taxon>Roseobacteraceae</taxon>
        <taxon>Phaeobacter</taxon>
    </lineage>
</organism>
<sequence length="234" mass="25291">MIRASDLAQAEFTDPKTVRLISAAYIDEPAMAPLADDDDELAILEEIEGLTSARRSVTLPIPGGLHPGELLTEAAGYGWTLVNAAFCYTRPTGNRFNGPDRGAWYASYGDLAIETAQAEVSWHLTRELEATGVFDNLTSYRELFAGFTSQFHELAPGTEGAELHADPATAYPAGQILARDVLGSDGNGILYPSSRLPDGQCLVALRPHLVQNIRQGATWDFVWDGAPAPTITMR</sequence>
<proteinExistence type="predicted"/>
<name>A0ABM6RKM4_9RHOB</name>
<evidence type="ECO:0000313" key="2">
    <source>
        <dbReference type="EMBL" id="AUQ97106.1"/>
    </source>
</evidence>
<accession>A0ABM6RKM4</accession>